<gene>
    <name evidence="1" type="ORF">BJ998_000356</name>
</gene>
<sequence>MDAQERLALTTLCCELAELRRECAEQPERRQRLLARIEAEAAARRPILPLLAELLGVDGEETLRTAGAGLPGAGPGQADEESFACPDGACDRVEGTTPAGPIPRCLLTGRPMRRR</sequence>
<dbReference type="EMBL" id="JACHIR010000001">
    <property type="protein sequence ID" value="MBB5889160.1"/>
    <property type="molecule type" value="Genomic_DNA"/>
</dbReference>
<dbReference type="Proteomes" id="UP000585638">
    <property type="component" value="Unassembled WGS sequence"/>
</dbReference>
<dbReference type="RefSeq" id="WP_184857865.1">
    <property type="nucleotide sequence ID" value="NZ_BAAAWY010000013.1"/>
</dbReference>
<dbReference type="AlphaFoldDB" id="A0A7W9NDZ3"/>
<proteinExistence type="predicted"/>
<reference evidence="1 2" key="1">
    <citation type="submission" date="2020-08" db="EMBL/GenBank/DDBJ databases">
        <title>Sequencing the genomes of 1000 actinobacteria strains.</title>
        <authorList>
            <person name="Klenk H.-P."/>
        </authorList>
    </citation>
    <scope>NUCLEOTIDE SEQUENCE [LARGE SCALE GENOMIC DNA]</scope>
    <source>
        <strain evidence="1 2">DSM 43851</strain>
    </source>
</reference>
<accession>A0A7W9NDZ3</accession>
<evidence type="ECO:0000313" key="2">
    <source>
        <dbReference type="Proteomes" id="UP000585638"/>
    </source>
</evidence>
<keyword evidence="2" id="KW-1185">Reference proteome</keyword>
<protein>
    <submittedName>
        <fullName evidence="1">Uncharacterized protein</fullName>
    </submittedName>
</protein>
<organism evidence="1 2">
    <name type="scientific">Kutzneria kofuensis</name>
    <dbReference type="NCBI Taxonomy" id="103725"/>
    <lineage>
        <taxon>Bacteria</taxon>
        <taxon>Bacillati</taxon>
        <taxon>Actinomycetota</taxon>
        <taxon>Actinomycetes</taxon>
        <taxon>Pseudonocardiales</taxon>
        <taxon>Pseudonocardiaceae</taxon>
        <taxon>Kutzneria</taxon>
    </lineage>
</organism>
<name>A0A7W9NDZ3_9PSEU</name>
<comment type="caution">
    <text evidence="1">The sequence shown here is derived from an EMBL/GenBank/DDBJ whole genome shotgun (WGS) entry which is preliminary data.</text>
</comment>
<evidence type="ECO:0000313" key="1">
    <source>
        <dbReference type="EMBL" id="MBB5889160.1"/>
    </source>
</evidence>